<comment type="caution">
    <text evidence="2">The sequence shown here is derived from an EMBL/GenBank/DDBJ whole genome shotgun (WGS) entry which is preliminary data.</text>
</comment>
<name>A0ABS3FT52_9CYAN</name>
<evidence type="ECO:0000313" key="3">
    <source>
        <dbReference type="Proteomes" id="UP000664844"/>
    </source>
</evidence>
<evidence type="ECO:0000256" key="1">
    <source>
        <dbReference type="SAM" id="MobiDB-lite"/>
    </source>
</evidence>
<sequence>MKAESLDWGRLQKALSVESQRGFTDVVGSQYCFSEFLQISLKDSPANLVSADIRRWQTLAAEFGRYPEMTLEKRQALVSDTRRFLLDMERICTKTPPSENGTAKQHRLVEQPPTSPGRSPSISPRETLSTTPSTTPVSLNQGLSQVSGIGSRNADKLAKLGLYTLYDLLYNFPRDH</sequence>
<keyword evidence="2" id="KW-0547">Nucleotide-binding</keyword>
<keyword evidence="2" id="KW-0378">Hydrolase</keyword>
<keyword evidence="2" id="KW-0067">ATP-binding</keyword>
<keyword evidence="2" id="KW-0347">Helicase</keyword>
<feature type="compositionally biased region" description="Low complexity" evidence="1">
    <location>
        <begin position="127"/>
        <end position="139"/>
    </location>
</feature>
<reference evidence="2 3" key="1">
    <citation type="submission" date="2021-03" db="EMBL/GenBank/DDBJ databases">
        <title>Metabolic Capacity of the Antarctic Cyanobacterium Phormidium pseudopriestleyi that Sustains Oxygenic Photosynthesis in the Presence of Hydrogen Sulfide.</title>
        <authorList>
            <person name="Lumian J.E."/>
            <person name="Jungblut A.D."/>
            <person name="Dillon M.L."/>
            <person name="Hawes I."/>
            <person name="Doran P.T."/>
            <person name="Mackey T.J."/>
            <person name="Dick G.J."/>
            <person name="Grettenberger C.L."/>
            <person name="Sumner D.Y."/>
        </authorList>
    </citation>
    <scope>NUCLEOTIDE SEQUENCE [LARGE SCALE GENOMIC DNA]</scope>
    <source>
        <strain evidence="2 3">FRX01</strain>
    </source>
</reference>
<evidence type="ECO:0000313" key="2">
    <source>
        <dbReference type="EMBL" id="MBO0350311.1"/>
    </source>
</evidence>
<feature type="region of interest" description="Disordered" evidence="1">
    <location>
        <begin position="93"/>
        <end position="140"/>
    </location>
</feature>
<proteinExistence type="predicted"/>
<feature type="compositionally biased region" description="Polar residues" evidence="1">
    <location>
        <begin position="116"/>
        <end position="126"/>
    </location>
</feature>
<accession>A0ABS3FT52</accession>
<dbReference type="GO" id="GO:0004386">
    <property type="term" value="F:helicase activity"/>
    <property type="evidence" value="ECO:0007669"/>
    <property type="project" value="UniProtKB-KW"/>
</dbReference>
<gene>
    <name evidence="2" type="ORF">J0895_14590</name>
</gene>
<keyword evidence="3" id="KW-1185">Reference proteome</keyword>
<organism evidence="2 3">
    <name type="scientific">Phormidium pseudopriestleyi FRX01</name>
    <dbReference type="NCBI Taxonomy" id="1759528"/>
    <lineage>
        <taxon>Bacteria</taxon>
        <taxon>Bacillati</taxon>
        <taxon>Cyanobacteriota</taxon>
        <taxon>Cyanophyceae</taxon>
        <taxon>Oscillatoriophycideae</taxon>
        <taxon>Oscillatoriales</taxon>
        <taxon>Oscillatoriaceae</taxon>
        <taxon>Phormidium</taxon>
    </lineage>
</organism>
<dbReference type="EMBL" id="JAFLQW010000385">
    <property type="protein sequence ID" value="MBO0350311.1"/>
    <property type="molecule type" value="Genomic_DNA"/>
</dbReference>
<dbReference type="InterPro" id="IPR012340">
    <property type="entry name" value="NA-bd_OB-fold"/>
</dbReference>
<protein>
    <submittedName>
        <fullName evidence="2">DNA helicase RecG</fullName>
    </submittedName>
</protein>
<feature type="non-terminal residue" evidence="2">
    <location>
        <position position="176"/>
    </location>
</feature>
<dbReference type="Proteomes" id="UP000664844">
    <property type="component" value="Unassembled WGS sequence"/>
</dbReference>
<dbReference type="SUPFAM" id="SSF50249">
    <property type="entry name" value="Nucleic acid-binding proteins"/>
    <property type="match status" value="1"/>
</dbReference>